<feature type="compositionally biased region" description="Basic and acidic residues" evidence="1">
    <location>
        <begin position="415"/>
        <end position="429"/>
    </location>
</feature>
<proteinExistence type="predicted"/>
<comment type="caution">
    <text evidence="3">The sequence shown here is derived from an EMBL/GenBank/DDBJ whole genome shotgun (WGS) entry which is preliminary data.</text>
</comment>
<feature type="compositionally biased region" description="Gly residues" evidence="1">
    <location>
        <begin position="348"/>
        <end position="378"/>
    </location>
</feature>
<dbReference type="AlphaFoldDB" id="A0A7K0CSL3"/>
<dbReference type="Pfam" id="PF14431">
    <property type="entry name" value="YwqJ-deaminase"/>
    <property type="match status" value="1"/>
</dbReference>
<accession>A0A7K0CSL3</accession>
<evidence type="ECO:0000259" key="2">
    <source>
        <dbReference type="Pfam" id="PF25547"/>
    </source>
</evidence>
<dbReference type="EMBL" id="WEGJ01000052">
    <property type="protein sequence ID" value="MQY16343.1"/>
    <property type="molecule type" value="Genomic_DNA"/>
</dbReference>
<feature type="region of interest" description="Disordered" evidence="1">
    <location>
        <begin position="338"/>
        <end position="444"/>
    </location>
</feature>
<sequence length="578" mass="59502">MSVVLPDLAAQGLDLIGISWPNVDEDAYRDMANSLREFADDVDTDAHEANQTVQRLVSSGDGLAFQALDKHWGKVRGKHLADLANAARIMAGALDACAEVIVAMKLAAIAQLAALAAEAAAAVAASPVTLGLSAAAGAAAIQATRMAVRRLIKEAAQAAVEYILSALAEPAVAALEGMAADLVIQVAANALDLQDGIDAGQAADAAKQGFADGQESAKDSLGLASAGTMTLASADGLGGLGALTVEHGEHDRAAGGLQLTSVKFGGSTKSKLGAAKGHHNRTRGRDEITAVIDPLADKAMASLEKAVGDLQKHMGDDLPRGVRSISAMHKGNDQSVRARLNSVDPGSPHGGSSGGSGNGPGAPSGGGRPPANGPGGGGTPPPTPPWHGRTAGDMRHHRRPVANAGGMTPDQQRQLVRDESRRLADDADRPAQSGQAKQIGQERTKKGCAGALVHNDVVTAHTSFQNYKGETLVPDHHPGMREALDETERRLRAEGIEPGVGHGQCSEVALISDRLHQMDPSGTSIRTVDDVRAAMDGAAVHTRQVTNHPGIGLNHGDFKPPCRSCSTMLPLLGVEVLN</sequence>
<keyword evidence="4" id="KW-1185">Reference proteome</keyword>
<evidence type="ECO:0000313" key="4">
    <source>
        <dbReference type="Proteomes" id="UP000466345"/>
    </source>
</evidence>
<dbReference type="RefSeq" id="WP_153457120.1">
    <property type="nucleotide sequence ID" value="NZ_WEGJ01000052.1"/>
</dbReference>
<dbReference type="InterPro" id="IPR025968">
    <property type="entry name" value="YwqJ_deaminase"/>
</dbReference>
<dbReference type="Proteomes" id="UP000466345">
    <property type="component" value="Unassembled WGS sequence"/>
</dbReference>
<name>A0A7K0CSL3_9ACTN</name>
<evidence type="ECO:0000256" key="1">
    <source>
        <dbReference type="SAM" id="MobiDB-lite"/>
    </source>
</evidence>
<dbReference type="OrthoDB" id="9111418at2"/>
<dbReference type="Pfam" id="PF25547">
    <property type="entry name" value="WXG100_2"/>
    <property type="match status" value="1"/>
</dbReference>
<feature type="domain" description="Outer membrane channel protein CpnT-like N-terminal" evidence="2">
    <location>
        <begin position="18"/>
        <end position="146"/>
    </location>
</feature>
<protein>
    <recommendedName>
        <fullName evidence="2">Outer membrane channel protein CpnT-like N-terminal domain-containing protein</fullName>
    </recommendedName>
</protein>
<organism evidence="3 4">
    <name type="scientific">Streptomyces smaragdinus</name>
    <dbReference type="NCBI Taxonomy" id="2585196"/>
    <lineage>
        <taxon>Bacteria</taxon>
        <taxon>Bacillati</taxon>
        <taxon>Actinomycetota</taxon>
        <taxon>Actinomycetes</taxon>
        <taxon>Kitasatosporales</taxon>
        <taxon>Streptomycetaceae</taxon>
        <taxon>Streptomyces</taxon>
    </lineage>
</organism>
<dbReference type="InterPro" id="IPR057746">
    <property type="entry name" value="CpnT-like_N"/>
</dbReference>
<reference evidence="3 4" key="1">
    <citation type="submission" date="2019-10" db="EMBL/GenBank/DDBJ databases">
        <title>Streptomyces smaragdinus sp. nov. and Streptomyces fabii sp. nov., isolated from the gut of fungus growing-termite Macrotermes natalensis.</title>
        <authorList>
            <person name="Schwitalla J."/>
            <person name="Benndorf R."/>
            <person name="Martin K."/>
            <person name="De Beer W."/>
            <person name="Kaster A.-K."/>
            <person name="Vollmers J."/>
            <person name="Poulsen M."/>
            <person name="Beemelmanns C."/>
        </authorList>
    </citation>
    <scope>NUCLEOTIDE SEQUENCE [LARGE SCALE GENOMIC DNA]</scope>
    <source>
        <strain evidence="3 4">RB5</strain>
    </source>
</reference>
<gene>
    <name evidence="3" type="ORF">SRB5_65410</name>
</gene>
<evidence type="ECO:0000313" key="3">
    <source>
        <dbReference type="EMBL" id="MQY16343.1"/>
    </source>
</evidence>